<proteinExistence type="predicted"/>
<comment type="caution">
    <text evidence="1">The sequence shown here is derived from an EMBL/GenBank/DDBJ whole genome shotgun (WGS) entry which is preliminary data.</text>
</comment>
<organism evidence="1 2">
    <name type="scientific">Lithocarpus litseifolius</name>
    <dbReference type="NCBI Taxonomy" id="425828"/>
    <lineage>
        <taxon>Eukaryota</taxon>
        <taxon>Viridiplantae</taxon>
        <taxon>Streptophyta</taxon>
        <taxon>Embryophyta</taxon>
        <taxon>Tracheophyta</taxon>
        <taxon>Spermatophyta</taxon>
        <taxon>Magnoliopsida</taxon>
        <taxon>eudicotyledons</taxon>
        <taxon>Gunneridae</taxon>
        <taxon>Pentapetalae</taxon>
        <taxon>rosids</taxon>
        <taxon>fabids</taxon>
        <taxon>Fagales</taxon>
        <taxon>Fagaceae</taxon>
        <taxon>Lithocarpus</taxon>
    </lineage>
</organism>
<keyword evidence="2" id="KW-1185">Reference proteome</keyword>
<sequence length="135" mass="15442">MPMAKLYAYLLEKKLVTPIFKRPRDGTPLPSFNPSKKCEHHFGAKGHTQEECTHLRHRIQDLVNNKLVKFDNIVEPNIITNPLPPHQERNINAISIMEERIPDFSSPSIPWKSMLRALAQESHIVLENIGAPGFD</sequence>
<gene>
    <name evidence="1" type="ORF">SO802_015275</name>
</gene>
<dbReference type="AlphaFoldDB" id="A0AAW2CVM5"/>
<evidence type="ECO:0000313" key="1">
    <source>
        <dbReference type="EMBL" id="KAL0001494.1"/>
    </source>
</evidence>
<accession>A0AAW2CVM5</accession>
<dbReference type="PANTHER" id="PTHR32108">
    <property type="entry name" value="DNA-DIRECTED RNA POLYMERASE SUBUNIT ALPHA"/>
    <property type="match status" value="1"/>
</dbReference>
<reference evidence="1 2" key="1">
    <citation type="submission" date="2024-01" db="EMBL/GenBank/DDBJ databases">
        <title>A telomere-to-telomere, gap-free genome of sweet tea (Lithocarpus litseifolius).</title>
        <authorList>
            <person name="Zhou J."/>
        </authorList>
    </citation>
    <scope>NUCLEOTIDE SEQUENCE [LARGE SCALE GENOMIC DNA]</scope>
    <source>
        <strain evidence="1">Zhou-2022a</strain>
        <tissue evidence="1">Leaf</tissue>
    </source>
</reference>
<dbReference type="Proteomes" id="UP001459277">
    <property type="component" value="Unassembled WGS sequence"/>
</dbReference>
<name>A0AAW2CVM5_9ROSI</name>
<dbReference type="EMBL" id="JAZDWU010000005">
    <property type="protein sequence ID" value="KAL0001494.1"/>
    <property type="molecule type" value="Genomic_DNA"/>
</dbReference>
<evidence type="ECO:0000313" key="2">
    <source>
        <dbReference type="Proteomes" id="UP001459277"/>
    </source>
</evidence>
<protein>
    <submittedName>
        <fullName evidence="1">Uncharacterized protein</fullName>
    </submittedName>
</protein>